<feature type="compositionally biased region" description="Low complexity" evidence="1">
    <location>
        <begin position="237"/>
        <end position="250"/>
    </location>
</feature>
<feature type="compositionally biased region" description="Gly residues" evidence="1">
    <location>
        <begin position="314"/>
        <end position="334"/>
    </location>
</feature>
<feature type="compositionally biased region" description="Polar residues" evidence="1">
    <location>
        <begin position="219"/>
        <end position="229"/>
    </location>
</feature>
<dbReference type="RefSeq" id="WP_184573319.1">
    <property type="nucleotide sequence ID" value="NZ_JACHJL010000009.1"/>
</dbReference>
<accession>A0A7W9UZH7</accession>
<feature type="compositionally biased region" description="Low complexity" evidence="1">
    <location>
        <begin position="557"/>
        <end position="576"/>
    </location>
</feature>
<feature type="compositionally biased region" description="Gly residues" evidence="1">
    <location>
        <begin position="468"/>
        <end position="494"/>
    </location>
</feature>
<dbReference type="AlphaFoldDB" id="A0A7W9UZH7"/>
<proteinExistence type="predicted"/>
<feature type="compositionally biased region" description="Basic and acidic residues" evidence="1">
    <location>
        <begin position="190"/>
        <end position="204"/>
    </location>
</feature>
<dbReference type="Proteomes" id="UP000588098">
    <property type="component" value="Unassembled WGS sequence"/>
</dbReference>
<keyword evidence="3" id="KW-1185">Reference proteome</keyword>
<feature type="compositionally biased region" description="Gly residues" evidence="1">
    <location>
        <begin position="385"/>
        <end position="394"/>
    </location>
</feature>
<evidence type="ECO:0000256" key="1">
    <source>
        <dbReference type="SAM" id="MobiDB-lite"/>
    </source>
</evidence>
<evidence type="ECO:0000313" key="2">
    <source>
        <dbReference type="EMBL" id="MBB5936752.1"/>
    </source>
</evidence>
<feature type="region of interest" description="Disordered" evidence="1">
    <location>
        <begin position="1"/>
        <end position="626"/>
    </location>
</feature>
<feature type="compositionally biased region" description="Low complexity" evidence="1">
    <location>
        <begin position="164"/>
        <end position="175"/>
    </location>
</feature>
<organism evidence="2 3">
    <name type="scientific">Streptomyces zagrosensis</name>
    <dbReference type="NCBI Taxonomy" id="1042984"/>
    <lineage>
        <taxon>Bacteria</taxon>
        <taxon>Bacillati</taxon>
        <taxon>Actinomycetota</taxon>
        <taxon>Actinomycetes</taxon>
        <taxon>Kitasatosporales</taxon>
        <taxon>Streptomycetaceae</taxon>
        <taxon>Streptomyces</taxon>
    </lineage>
</organism>
<feature type="compositionally biased region" description="Low complexity" evidence="1">
    <location>
        <begin position="335"/>
        <end position="347"/>
    </location>
</feature>
<reference evidence="2 3" key="1">
    <citation type="submission" date="2020-08" db="EMBL/GenBank/DDBJ databases">
        <title>Genomic Encyclopedia of Type Strains, Phase III (KMG-III): the genomes of soil and plant-associated and newly described type strains.</title>
        <authorList>
            <person name="Whitman W."/>
        </authorList>
    </citation>
    <scope>NUCLEOTIDE SEQUENCE [LARGE SCALE GENOMIC DNA]</scope>
    <source>
        <strain evidence="2 3">CECT 8305</strain>
    </source>
</reference>
<feature type="compositionally biased region" description="Gly residues" evidence="1">
    <location>
        <begin position="104"/>
        <end position="163"/>
    </location>
</feature>
<dbReference type="EMBL" id="JACHJL010000009">
    <property type="protein sequence ID" value="MBB5936752.1"/>
    <property type="molecule type" value="Genomic_DNA"/>
</dbReference>
<feature type="compositionally biased region" description="Low complexity" evidence="1">
    <location>
        <begin position="596"/>
        <end position="605"/>
    </location>
</feature>
<evidence type="ECO:0000313" key="3">
    <source>
        <dbReference type="Proteomes" id="UP000588098"/>
    </source>
</evidence>
<name>A0A7W9UZH7_9ACTN</name>
<sequence length="942" mass="92994">MSRESDSSSSGPQGRGDAAYPSGTPPYGSRQYPSPHPTQEAPYDNADGDSPEAPPAPAEPKTETTLTTRIRINIPGSRPIPPVVVRKTVNEKDSADSAVPLPGSGSGSGSASGQPGGPGRGGQRSGGTKDGGKGGPRPGGPASGTGGPGDSLPGAGAGKGAGPGSLASAVAPTGGTASGSGSLSGPGEIARSDDPQRKGGERTSDWFAPRKGKGPQGQAVPTPQNTPTGTVAPIPGPTQTPETTQETTQPFPMFGAEDLPGDGHPGDEGFAGHPGYSDRADQPGAGGYAGPDGHGEQDSFGGPGGIAGRDAFGGQDGPGGPGTGGGPSMGGGQPGDQPYFPDYAEGQYGAGPGGGQGDPLTDRLPDPLTDPLGTFPGSSPPPGAGGPELGGPGFPTGPAEPTGFPYEDRMERTQTPPDGFPSPWLSGSGSAHPAAPTGGPVTGDMPVPPPDSLPGHTPSPGAAPGFDTSGGPGGPFAGPGGSGAPFAGPGGPGGEPFDSSGGLDDPFRGPAGPGGDTARLTPQHPRQGSPGTPTHGGPAESPLPDDPELTESERAAKAALDALASGKKPSSPPVSGNTLVSGAPVAAPPRPQATKPAAPGGDSTPPTAPAPAPSGGGGGGGKAKKKKGRSKLVMAGVGVIGVACVAYGAGLVLGHTDVPNGTTVLGIDIGGTSKEEAVKKLDTQLGNRTTAPIKVSVDGEQLELKPSVAGLSIDTEATVRDTAGRDYNPVTVIGSLFGGTREADAKVTVDEEKLRDALGRLAGDGAGAAREGNITFEPGKAVPVYGKAGKSLDAKKSVEAVAQAYRDRAETGANRAVVLPSVTKQPKISNADVDQKMETFAEPAMSGLITVLAGNQRIQFGPDRSLPQILSMREVDGQLVVHYDLDAIRQLYGSTFQGVLVERGDGSKTPVKPTDVASAMGRALVGKTPTERIVTIPNTVLG</sequence>
<feature type="compositionally biased region" description="Gly residues" evidence="1">
    <location>
        <begin position="348"/>
        <end position="357"/>
    </location>
</feature>
<evidence type="ECO:0008006" key="4">
    <source>
        <dbReference type="Google" id="ProtNLM"/>
    </source>
</evidence>
<protein>
    <recommendedName>
        <fullName evidence="4">Peptidoglycan binding domain-containing protein</fullName>
    </recommendedName>
</protein>
<comment type="caution">
    <text evidence="2">The sequence shown here is derived from an EMBL/GenBank/DDBJ whole genome shotgun (WGS) entry which is preliminary data.</text>
</comment>
<gene>
    <name evidence="2" type="ORF">FHS42_003829</name>
</gene>